<reference evidence="2" key="1">
    <citation type="submission" date="2022-03" db="EMBL/GenBank/DDBJ databases">
        <authorList>
            <person name="Alioto T."/>
            <person name="Alioto T."/>
            <person name="Gomez Garrido J."/>
        </authorList>
    </citation>
    <scope>NUCLEOTIDE SEQUENCE</scope>
</reference>
<gene>
    <name evidence="2" type="ORF">PECUL_23A039242</name>
</gene>
<name>A0AAD1WFA3_PELCU</name>
<evidence type="ECO:0000256" key="1">
    <source>
        <dbReference type="SAM" id="MobiDB-lite"/>
    </source>
</evidence>
<sequence length="52" mass="5931">YPTGMDYHNHYKGNQCNSAQDGNKRQKDRDQNKHSPGCPRQGEAPQICTDLQ</sequence>
<dbReference type="AlphaFoldDB" id="A0AAD1WFA3"/>
<accession>A0AAD1WFA3</accession>
<keyword evidence="3" id="KW-1185">Reference proteome</keyword>
<evidence type="ECO:0000313" key="3">
    <source>
        <dbReference type="Proteomes" id="UP001295444"/>
    </source>
</evidence>
<feature type="non-terminal residue" evidence="2">
    <location>
        <position position="52"/>
    </location>
</feature>
<feature type="region of interest" description="Disordered" evidence="1">
    <location>
        <begin position="1"/>
        <end position="52"/>
    </location>
</feature>
<organism evidence="2 3">
    <name type="scientific">Pelobates cultripes</name>
    <name type="common">Western spadefoot toad</name>
    <dbReference type="NCBI Taxonomy" id="61616"/>
    <lineage>
        <taxon>Eukaryota</taxon>
        <taxon>Metazoa</taxon>
        <taxon>Chordata</taxon>
        <taxon>Craniata</taxon>
        <taxon>Vertebrata</taxon>
        <taxon>Euteleostomi</taxon>
        <taxon>Amphibia</taxon>
        <taxon>Batrachia</taxon>
        <taxon>Anura</taxon>
        <taxon>Pelobatoidea</taxon>
        <taxon>Pelobatidae</taxon>
        <taxon>Pelobates</taxon>
    </lineage>
</organism>
<dbReference type="EMBL" id="OW240917">
    <property type="protein sequence ID" value="CAH2301943.1"/>
    <property type="molecule type" value="Genomic_DNA"/>
</dbReference>
<feature type="non-terminal residue" evidence="2">
    <location>
        <position position="1"/>
    </location>
</feature>
<protein>
    <submittedName>
        <fullName evidence="2">Uncharacterized protein</fullName>
    </submittedName>
</protein>
<feature type="compositionally biased region" description="Basic and acidic residues" evidence="1">
    <location>
        <begin position="22"/>
        <end position="33"/>
    </location>
</feature>
<evidence type="ECO:0000313" key="2">
    <source>
        <dbReference type="EMBL" id="CAH2301943.1"/>
    </source>
</evidence>
<proteinExistence type="predicted"/>
<feature type="compositionally biased region" description="Polar residues" evidence="1">
    <location>
        <begin position="12"/>
        <end position="21"/>
    </location>
</feature>
<dbReference type="Proteomes" id="UP001295444">
    <property type="component" value="Chromosome 06"/>
</dbReference>